<keyword evidence="5" id="KW-1185">Reference proteome</keyword>
<evidence type="ECO:0000256" key="1">
    <source>
        <dbReference type="SAM" id="Phobius"/>
    </source>
</evidence>
<evidence type="ECO:0008006" key="6">
    <source>
        <dbReference type="Google" id="ProtNLM"/>
    </source>
</evidence>
<dbReference type="AlphaFoldDB" id="A0A223KWI1"/>
<dbReference type="InterPro" id="IPR025672">
    <property type="entry name" value="Sigma_reg_C_dom"/>
</dbReference>
<dbReference type="Pfam" id="PF13800">
    <property type="entry name" value="Sigma_reg_N"/>
    <property type="match status" value="1"/>
</dbReference>
<feature type="domain" description="Sigma factor regulator C-terminal" evidence="2">
    <location>
        <begin position="159"/>
        <end position="325"/>
    </location>
</feature>
<reference evidence="4 5" key="1">
    <citation type="submission" date="2016-12" db="EMBL/GenBank/DDBJ databases">
        <title>The whole genome sequencing and assembly of Bacillus cohnii DSM 6307T strain.</title>
        <authorList>
            <person name="Lee Y.-J."/>
            <person name="Yi H."/>
            <person name="Bahn Y.-S."/>
            <person name="Kim J.F."/>
            <person name="Lee D.-W."/>
        </authorList>
    </citation>
    <scope>NUCLEOTIDE SEQUENCE [LARGE SCALE GENOMIC DNA]</scope>
    <source>
        <strain evidence="4 5">DSM 6307</strain>
    </source>
</reference>
<keyword evidence="1" id="KW-0812">Transmembrane</keyword>
<keyword evidence="1" id="KW-0472">Membrane</keyword>
<evidence type="ECO:0000313" key="5">
    <source>
        <dbReference type="Proteomes" id="UP000215224"/>
    </source>
</evidence>
<dbReference type="STRING" id="1314751.GCA_001591425_03200"/>
<protein>
    <recommendedName>
        <fullName evidence="6">Sigma factor regulator C-terminal domain-containing protein</fullName>
    </recommendedName>
</protein>
<evidence type="ECO:0000259" key="3">
    <source>
        <dbReference type="Pfam" id="PF13800"/>
    </source>
</evidence>
<name>A0A223KWI1_9BACI</name>
<evidence type="ECO:0000259" key="2">
    <source>
        <dbReference type="Pfam" id="PF13791"/>
    </source>
</evidence>
<feature type="domain" description="Sigma factor regulator N-terminal" evidence="3">
    <location>
        <begin position="10"/>
        <end position="102"/>
    </location>
</feature>
<dbReference type="Proteomes" id="UP000215224">
    <property type="component" value="Chromosome"/>
</dbReference>
<dbReference type="Pfam" id="PF13791">
    <property type="entry name" value="Sigma_reg_C"/>
    <property type="match status" value="1"/>
</dbReference>
<sequence>MSNWTEEKEKKILTKYRFTLTFRILRITIAVLIAYFLVVSGMKWIIIQTTNPLKYAHDADTMLLITEPNIHIEYRFWVYPEIDSFFTQTIKYPIYKKVGNGEIEIGEVEIKKKLFQRKPTMTVNKKPQYSNTFEFYLPEDPTGGTPLDAPEKPGQWEKLEKVHEGTVAEMAFSMDRYYSMEELLTLLEGYDIHVLWMPLNVGERAFPYMSSSGGEEGYINYVPGQGLGIGRVSTVDEEYRHSMSISRPFVDGAEQMRDIYLVNLQGLIEESTFQEHIFTKEYLEKYYKGIEENDFQVYGAVVTGPVKELLKLKEVEGLRAAQVGDVTFWNWDE</sequence>
<dbReference type="RefSeq" id="WP_066418312.1">
    <property type="nucleotide sequence ID" value="NZ_CP018866.1"/>
</dbReference>
<proteinExistence type="predicted"/>
<gene>
    <name evidence="4" type="ORF">BC6307_22010</name>
</gene>
<keyword evidence="1" id="KW-1133">Transmembrane helix</keyword>
<feature type="transmembrane region" description="Helical" evidence="1">
    <location>
        <begin position="20"/>
        <end position="46"/>
    </location>
</feature>
<dbReference type="KEGG" id="bcoh:BC6307_22010"/>
<dbReference type="InterPro" id="IPR029101">
    <property type="entry name" value="Sigma_reg_N"/>
</dbReference>
<evidence type="ECO:0000313" key="4">
    <source>
        <dbReference type="EMBL" id="AST93754.1"/>
    </source>
</evidence>
<dbReference type="EMBL" id="CP018866">
    <property type="protein sequence ID" value="AST93754.1"/>
    <property type="molecule type" value="Genomic_DNA"/>
</dbReference>
<accession>A0A223KWI1</accession>
<organism evidence="4 5">
    <name type="scientific">Sutcliffiella cohnii</name>
    <dbReference type="NCBI Taxonomy" id="33932"/>
    <lineage>
        <taxon>Bacteria</taxon>
        <taxon>Bacillati</taxon>
        <taxon>Bacillota</taxon>
        <taxon>Bacilli</taxon>
        <taxon>Bacillales</taxon>
        <taxon>Bacillaceae</taxon>
        <taxon>Sutcliffiella</taxon>
    </lineage>
</organism>